<keyword evidence="2 5" id="KW-0479">Metal-binding</keyword>
<keyword evidence="3 5" id="KW-0547">Nucleotide-binding</keyword>
<dbReference type="InterPro" id="IPR013815">
    <property type="entry name" value="ATP_grasp_subdomain_1"/>
</dbReference>
<keyword evidence="9" id="KW-1185">Reference proteome</keyword>
<protein>
    <recommendedName>
        <fullName evidence="5">Succinate--CoA ligase [ADP-forming] subunit beta</fullName>
        <ecNumber evidence="5">6.2.1.5</ecNumber>
    </recommendedName>
    <alternativeName>
        <fullName evidence="5">Succinyl-CoA synthetase subunit beta</fullName>
        <shortName evidence="5">SCS-beta</shortName>
    </alternativeName>
</protein>
<dbReference type="HAMAP" id="MF_00558">
    <property type="entry name" value="Succ_CoA_beta"/>
    <property type="match status" value="1"/>
</dbReference>
<evidence type="ECO:0000259" key="7">
    <source>
        <dbReference type="PROSITE" id="PS50975"/>
    </source>
</evidence>
<dbReference type="InterPro" id="IPR016102">
    <property type="entry name" value="Succinyl-CoA_synth-like"/>
</dbReference>
<comment type="function">
    <text evidence="5">Succinyl-CoA synthetase functions in the citric acid cycle (TCA), coupling the hydrolysis of succinyl-CoA to the synthesis of either ATP or GTP and thus represents the only step of substrate-level phosphorylation in the TCA. The beta subunit provides nucleotide specificity of the enzyme and binds the substrate succinate, while the binding sites for coenzyme A and phosphate are found in the alpha subunit.</text>
</comment>
<feature type="domain" description="ATP-grasp" evidence="7">
    <location>
        <begin position="9"/>
        <end position="55"/>
    </location>
</feature>
<dbReference type="PANTHER" id="PTHR11815:SF10">
    <property type="entry name" value="SUCCINATE--COA LIGASE [GDP-FORMING] SUBUNIT BETA, MITOCHONDRIAL"/>
    <property type="match status" value="1"/>
</dbReference>
<dbReference type="PROSITE" id="PS50975">
    <property type="entry name" value="ATP_GRASP"/>
    <property type="match status" value="1"/>
</dbReference>
<dbReference type="EC" id="6.2.1.5" evidence="5"/>
<feature type="binding site" evidence="5">
    <location>
        <position position="271"/>
    </location>
    <ligand>
        <name>substrate</name>
        <note>ligand shared with subunit alpha</note>
    </ligand>
</feature>
<comment type="catalytic activity">
    <reaction evidence="5">
        <text>succinate + ATP + CoA = succinyl-CoA + ADP + phosphate</text>
        <dbReference type="Rhea" id="RHEA:17661"/>
        <dbReference type="ChEBI" id="CHEBI:30031"/>
        <dbReference type="ChEBI" id="CHEBI:30616"/>
        <dbReference type="ChEBI" id="CHEBI:43474"/>
        <dbReference type="ChEBI" id="CHEBI:57287"/>
        <dbReference type="ChEBI" id="CHEBI:57292"/>
        <dbReference type="ChEBI" id="CHEBI:456216"/>
        <dbReference type="EC" id="6.2.1.5"/>
    </reaction>
</comment>
<keyword evidence="5" id="KW-0816">Tricarboxylic acid cycle</keyword>
<dbReference type="PANTHER" id="PTHR11815">
    <property type="entry name" value="SUCCINYL-COA SYNTHETASE BETA CHAIN"/>
    <property type="match status" value="1"/>
</dbReference>
<accession>A0ABM9ID60</accession>
<dbReference type="Gene3D" id="3.40.50.261">
    <property type="entry name" value="Succinyl-CoA synthetase domains"/>
    <property type="match status" value="1"/>
</dbReference>
<name>A0ABM9ID60_9BACT</name>
<dbReference type="Proteomes" id="UP001161497">
    <property type="component" value="Chromosome"/>
</dbReference>
<organism evidence="8 9">
    <name type="scientific">Candidatus Methylacidiphilum fumarolicum</name>
    <dbReference type="NCBI Taxonomy" id="591154"/>
    <lineage>
        <taxon>Bacteria</taxon>
        <taxon>Pseudomonadati</taxon>
        <taxon>Verrucomicrobiota</taxon>
        <taxon>Methylacidiphilae</taxon>
        <taxon>Methylacidiphilales</taxon>
        <taxon>Methylacidiphilaceae</taxon>
        <taxon>Methylacidiphilum (ex Ratnadevi et al. 2023)</taxon>
    </lineage>
</organism>
<comment type="subunit">
    <text evidence="5">Heterotetramer of two alpha and two beta subunits.</text>
</comment>
<reference evidence="8" key="1">
    <citation type="submission" date="2023-03" db="EMBL/GenBank/DDBJ databases">
        <authorList>
            <person name="Cremers G."/>
            <person name="Picone N."/>
        </authorList>
    </citation>
    <scope>NUCLEOTIDE SEQUENCE</scope>
    <source>
        <strain evidence="8">Sample_alias</strain>
    </source>
</reference>
<feature type="binding site" evidence="5">
    <location>
        <position position="220"/>
    </location>
    <ligand>
        <name>Mg(2+)</name>
        <dbReference type="ChEBI" id="CHEBI:18420"/>
    </ligand>
</feature>
<evidence type="ECO:0000256" key="3">
    <source>
        <dbReference type="ARBA" id="ARBA00022741"/>
    </source>
</evidence>
<feature type="binding site" evidence="5">
    <location>
        <position position="206"/>
    </location>
    <ligand>
        <name>Mg(2+)</name>
        <dbReference type="ChEBI" id="CHEBI:18420"/>
    </ligand>
</feature>
<dbReference type="PROSITE" id="PS01217">
    <property type="entry name" value="SUCCINYL_COA_LIG_3"/>
    <property type="match status" value="1"/>
</dbReference>
<dbReference type="GO" id="GO:0004775">
    <property type="term" value="F:succinate-CoA ligase (ADP-forming) activity"/>
    <property type="evidence" value="ECO:0007669"/>
    <property type="project" value="UniProtKB-EC"/>
</dbReference>
<evidence type="ECO:0000256" key="2">
    <source>
        <dbReference type="ARBA" id="ARBA00022723"/>
    </source>
</evidence>
<dbReference type="InterPro" id="IPR005811">
    <property type="entry name" value="SUCC_ACL_C"/>
</dbReference>
<proteinExistence type="inferred from homology"/>
<comment type="pathway">
    <text evidence="5">Carbohydrate metabolism; tricarboxylic acid cycle; succinate from succinyl-CoA (ligase route): step 1/1.</text>
</comment>
<evidence type="ECO:0000256" key="4">
    <source>
        <dbReference type="ARBA" id="ARBA00022842"/>
    </source>
</evidence>
<dbReference type="InterPro" id="IPR011761">
    <property type="entry name" value="ATP-grasp"/>
</dbReference>
<evidence type="ECO:0000256" key="5">
    <source>
        <dbReference type="HAMAP-Rule" id="MF_00558"/>
    </source>
</evidence>
<dbReference type="InterPro" id="IPR005809">
    <property type="entry name" value="Succ_CoA_ligase-like_bsu"/>
</dbReference>
<dbReference type="Gene3D" id="3.30.1490.20">
    <property type="entry name" value="ATP-grasp fold, A domain"/>
    <property type="match status" value="1"/>
</dbReference>
<dbReference type="Pfam" id="PF00549">
    <property type="entry name" value="Ligase_CoA"/>
    <property type="match status" value="1"/>
</dbReference>
<dbReference type="EMBL" id="OX458932">
    <property type="protein sequence ID" value="CAI9085601.1"/>
    <property type="molecule type" value="Genomic_DNA"/>
</dbReference>
<comment type="caution">
    <text evidence="5">Lacks conserved residue(s) required for the propagation of feature annotation.</text>
</comment>
<evidence type="ECO:0000256" key="6">
    <source>
        <dbReference type="PROSITE-ProRule" id="PRU00409"/>
    </source>
</evidence>
<evidence type="ECO:0000313" key="9">
    <source>
        <dbReference type="Proteomes" id="UP001161497"/>
    </source>
</evidence>
<comment type="cofactor">
    <cofactor evidence="5">
        <name>Mg(2+)</name>
        <dbReference type="ChEBI" id="CHEBI:18420"/>
    </cofactor>
    <text evidence="5">Binds 1 Mg(2+) ion per subunit.</text>
</comment>
<dbReference type="Pfam" id="PF08442">
    <property type="entry name" value="ATP-grasp_2"/>
    <property type="match status" value="1"/>
</dbReference>
<sequence length="394" mass="43402">MNLLEYAAKELLVKEGIPVAQYGVAETPEAAFDIACKLAKRPLVVKAQIAAGGRGKGRFLNGLEGGVKICQSPEEVKQIAQRMIGSILVTAQTGEQGQLVKKVLVSESIDISSEIYLSISYSHSTASLLLMGSRAGGVEIEKIAVENPQAIVKKFVLPDYSLWDFQAREFGLDLGFRGKELVELSRILKSLYKTFVKHDASLCEINPLAMDRERKFWALDAKITIDDNALFRQKELLAYRYETIYDPQESEAIRSGVNYVGLDGQIGCMVNGAGLAMATMDILDRFGGRPANFLDVGGGADQSQVENAFRILLSNRNLRVILINIFGGIMRCDLIAEAIVEATKTHRPSIPLVIRLEGTRVKEGKIILENSSLEYLFADDLEDAARKAVQFLKK</sequence>
<feature type="binding site" evidence="5">
    <location>
        <position position="114"/>
    </location>
    <ligand>
        <name>ATP</name>
        <dbReference type="ChEBI" id="CHEBI:30616"/>
    </ligand>
</feature>
<dbReference type="NCBIfam" id="NF001913">
    <property type="entry name" value="PRK00696.1"/>
    <property type="match status" value="1"/>
</dbReference>
<dbReference type="PIRSF" id="PIRSF001554">
    <property type="entry name" value="SucCS_beta"/>
    <property type="match status" value="1"/>
</dbReference>
<dbReference type="RefSeq" id="WP_009058696.1">
    <property type="nucleotide sequence ID" value="NZ_JAHXRZ010000008.1"/>
</dbReference>
<evidence type="ECO:0000313" key="8">
    <source>
        <dbReference type="EMBL" id="CAI9085601.1"/>
    </source>
</evidence>
<dbReference type="InterPro" id="IPR017866">
    <property type="entry name" value="Succ-CoA_synthase_bsu_CS"/>
</dbReference>
<evidence type="ECO:0000256" key="1">
    <source>
        <dbReference type="ARBA" id="ARBA00022598"/>
    </source>
</evidence>
<feature type="binding site" evidence="5">
    <location>
        <begin position="328"/>
        <end position="330"/>
    </location>
    <ligand>
        <name>substrate</name>
        <note>ligand shared with subunit alpha</note>
    </ligand>
</feature>
<feature type="binding site" evidence="5">
    <location>
        <position position="109"/>
    </location>
    <ligand>
        <name>ATP</name>
        <dbReference type="ChEBI" id="CHEBI:30616"/>
    </ligand>
</feature>
<dbReference type="Gene3D" id="3.30.470.20">
    <property type="entry name" value="ATP-grasp fold, B domain"/>
    <property type="match status" value="1"/>
</dbReference>
<feature type="binding site" evidence="5">
    <location>
        <position position="46"/>
    </location>
    <ligand>
        <name>ATP</name>
        <dbReference type="ChEBI" id="CHEBI:30616"/>
    </ligand>
</feature>
<feature type="binding site" evidence="5">
    <location>
        <begin position="53"/>
        <end position="55"/>
    </location>
    <ligand>
        <name>ATP</name>
        <dbReference type="ChEBI" id="CHEBI:30616"/>
    </ligand>
</feature>
<dbReference type="InterPro" id="IPR013650">
    <property type="entry name" value="ATP-grasp_succ-CoA_synth-type"/>
</dbReference>
<dbReference type="SUPFAM" id="SSF56059">
    <property type="entry name" value="Glutathione synthetase ATP-binding domain-like"/>
    <property type="match status" value="1"/>
</dbReference>
<gene>
    <name evidence="5 8" type="primary">sucC</name>
    <name evidence="8" type="ORF">MFUM_1245</name>
</gene>
<comment type="catalytic activity">
    <reaction evidence="5">
        <text>GTP + succinate + CoA = succinyl-CoA + GDP + phosphate</text>
        <dbReference type="Rhea" id="RHEA:22120"/>
        <dbReference type="ChEBI" id="CHEBI:30031"/>
        <dbReference type="ChEBI" id="CHEBI:37565"/>
        <dbReference type="ChEBI" id="CHEBI:43474"/>
        <dbReference type="ChEBI" id="CHEBI:57287"/>
        <dbReference type="ChEBI" id="CHEBI:57292"/>
        <dbReference type="ChEBI" id="CHEBI:58189"/>
    </reaction>
</comment>
<keyword evidence="4 5" id="KW-0460">Magnesium</keyword>
<comment type="similarity">
    <text evidence="5">Belongs to the succinate/malate CoA ligase beta subunit family.</text>
</comment>
<keyword evidence="5 6" id="KW-0067">ATP-binding</keyword>
<dbReference type="SUPFAM" id="SSF52210">
    <property type="entry name" value="Succinyl-CoA synthetase domains"/>
    <property type="match status" value="1"/>
</dbReference>
<dbReference type="NCBIfam" id="TIGR01016">
    <property type="entry name" value="sucCoAbeta"/>
    <property type="match status" value="1"/>
</dbReference>
<keyword evidence="1 5" id="KW-0436">Ligase</keyword>